<name>A0A0E0GS81_ORYNI</name>
<protein>
    <submittedName>
        <fullName evidence="2">Uncharacterized protein</fullName>
    </submittedName>
</protein>
<feature type="region of interest" description="Disordered" evidence="1">
    <location>
        <begin position="1"/>
        <end position="73"/>
    </location>
</feature>
<accession>A0A0E0GS81</accession>
<evidence type="ECO:0000313" key="3">
    <source>
        <dbReference type="Proteomes" id="UP000006591"/>
    </source>
</evidence>
<evidence type="ECO:0000256" key="1">
    <source>
        <dbReference type="SAM" id="MobiDB-lite"/>
    </source>
</evidence>
<dbReference type="Gramene" id="ONIVA03G31750.1">
    <property type="protein sequence ID" value="ONIVA03G31750.1"/>
    <property type="gene ID" value="ONIVA03G31750"/>
</dbReference>
<organism evidence="2">
    <name type="scientific">Oryza nivara</name>
    <name type="common">Indian wild rice</name>
    <name type="synonym">Oryza sativa f. spontanea</name>
    <dbReference type="NCBI Taxonomy" id="4536"/>
    <lineage>
        <taxon>Eukaryota</taxon>
        <taxon>Viridiplantae</taxon>
        <taxon>Streptophyta</taxon>
        <taxon>Embryophyta</taxon>
        <taxon>Tracheophyta</taxon>
        <taxon>Spermatophyta</taxon>
        <taxon>Magnoliopsida</taxon>
        <taxon>Liliopsida</taxon>
        <taxon>Poales</taxon>
        <taxon>Poaceae</taxon>
        <taxon>BOP clade</taxon>
        <taxon>Oryzoideae</taxon>
        <taxon>Oryzeae</taxon>
        <taxon>Oryzinae</taxon>
        <taxon>Oryza</taxon>
    </lineage>
</organism>
<proteinExistence type="predicted"/>
<dbReference type="AlphaFoldDB" id="A0A0E0GS81"/>
<sequence>MAVANGSGRSYKTKGSGATHLGRCGSSAKGLRSCSDDATAALGAVDHRRPRKSGSTVGGLGSGGSTIAGLRRG</sequence>
<dbReference type="HOGENOM" id="CLU_2709029_0_0_1"/>
<dbReference type="EnsemblPlants" id="ONIVA03G31750.1">
    <property type="protein sequence ID" value="ONIVA03G31750.1"/>
    <property type="gene ID" value="ONIVA03G31750"/>
</dbReference>
<evidence type="ECO:0000313" key="2">
    <source>
        <dbReference type="EnsemblPlants" id="ONIVA03G31750.1"/>
    </source>
</evidence>
<dbReference type="Proteomes" id="UP000006591">
    <property type="component" value="Chromosome 3"/>
</dbReference>
<keyword evidence="3" id="KW-1185">Reference proteome</keyword>
<feature type="compositionally biased region" description="Gly residues" evidence="1">
    <location>
        <begin position="56"/>
        <end position="66"/>
    </location>
</feature>
<reference evidence="2" key="2">
    <citation type="submission" date="2018-04" db="EMBL/GenBank/DDBJ databases">
        <title>OnivRS2 (Oryza nivara Reference Sequence Version 2).</title>
        <authorList>
            <person name="Zhang J."/>
            <person name="Kudrna D."/>
            <person name="Lee S."/>
            <person name="Talag J."/>
            <person name="Rajasekar S."/>
            <person name="Welchert J."/>
            <person name="Hsing Y.-I."/>
            <person name="Wing R.A."/>
        </authorList>
    </citation>
    <scope>NUCLEOTIDE SEQUENCE [LARGE SCALE GENOMIC DNA]</scope>
    <source>
        <strain evidence="2">SL10</strain>
    </source>
</reference>
<reference evidence="2" key="1">
    <citation type="submission" date="2015-04" db="UniProtKB">
        <authorList>
            <consortium name="EnsemblPlants"/>
        </authorList>
    </citation>
    <scope>IDENTIFICATION</scope>
    <source>
        <strain evidence="2">SL10</strain>
    </source>
</reference>